<sequence length="2418" mass="265206">MAVPVGVTLQGKSPPQDDAPTHYVEAYFESVIAQLWYEQPELAAGAYAAGAIAAAVPRYVPTFNQTKSWFQRDAQSSTHVRVPTAAEIMDSVFTPGQDAATYPVITVPRSTPPCSSLPANHERQSKHPDLIRYNSSKATASALKKGNPCFPESTSQTSIANSASNGIDPNSLMGSIEPKQALGSPAGTLALTTAVEVATRARNPTTIAGDPSSPPGHSTSDHGPTPSLAVTSEPTRRDPDQGDLLATANIDEYRAVNLYPVLVQLFHKNISLVHAAIVAYAMQYHSPWLIFRNYCSALCNTLLKAVLPTKPFMSTLLLHMPRSLSEALGKPHANHLLIVRAIFAVLVGIVLSFSCIMDAVTSQLCTCATARHSRHLHPRLANLRPKRNVLLFGVNRFIDCCVFYLSFYTQDLVAVFTTKALVFTLCWLYMDKEFLSMYAQQALKIAIIRVSRAYKNLFGLSRFIHWFSSALVLLAPMPIAIYITTDPERVHGCLEQYSENTPLPPSHDYIYYTFVAFVVIAFIRPIVDKTVTVGRFFTDAYTRVRLHASRGGAPARPTTYIGHIRWLPEISRFCLFMTHDALMTLLGPIMGAAVKVVLAWLMTIYTIPLWLDLLMTLRDTPGYIHTAEHWIALKPESTGIRVDLVANPNKHVVSRVLASSSTAINTAISHARRGGEDLTFLFNDCAKPVLFYFAQSCRYNWCRVLAWRWLWRTPTITMFTSFIIISCILVFRGYPGKKRRSLISVSMSIALPYIISSAKPIGGLECTQDYMIILTAVAAILLLVYLWGQVPVEMQAAFGETFAGFPGGVAQLLKPTKKKLSTPHCTQPAERVLCQEEFTQARPHQSPLSLSTVTTVAQQEPAEPQTQQKSESHPRREASPETAPMASPPHSLINILLLLWGFLVQWWTEVSAALTASNEADAAAQAAREQAERDHAAQLTRVEQSYNTASSYHEEQAALERELSEVTVETAPTRPTQPTGPVERPWRPVEPIPFEIEDFLPNRRRAPLTETFVSYIAEEDEERSRLGQEPATLASTPKLDTSPMPDMVESSTTEENDERLHVEKDPATLTPTPKLETLPVPSTLQQPSTTTRNDTQNGHFQAPKTPPDPPSNTELQPAISGPAPRLPAPSSWSSDSSYSPKPGPAPPISSLVQGGDTEDGHGLVNQEPGVVPQREIADAEREEWSTFGRQNVQRRDVNQEPSIPPQTEITDAERDEWSTFGRQNVRVRSSVLTRRHPYSRFGRNGQPSGSQSLSVSSAGAPSSSDGLTDGEDNYNYSGSSPSEDVYNLSPKSARSEDSTGSVISSNVGRRRRRAMSNSLPGSPQTPTITSSGPAIPPPGVILPPSESPLPSRVFRLPSPPPYQPPSEQPQNTSPPFRAARSHHQLSIEDSPLPDLYTRPASRPTNPVLSESAEQLRSRVVNGPSLVTTERRELEQDLGYGTGWPRGVYPSSDHPGGGDNGGGKSSDSGGLSNPSDAPAGRKGGGHVQATETTTQQPPDDLNASANSVGGRAPNAGITSGGASPGQATQSNTGDGVPEISTAVPQLDGQDAIMTENTEAQPFIGSAAPLTATNTLKDEDMPDAPIDEKVSGPEDTGDNSKETMDLEPAAEEMYKSFQFPIQEADPMNLDDLFAEASTTSQTAAPLLDNVPSPGSLTSTGWLSNLQSPDPVAVAQDLQMFLGHAPQDNLGGIIQVANSPQDDPSNPTVRPEQSRRVVNEETGQETGFSSVAPDQNANVASAGPAATDLSALPEGQNTQNQDTGNIQQLNSTEDKENPRYTIFRPTTRLVQIWPADKVVENPDFSAHRAAGMKSLKSTYGESCQRYRKVDMKVYDEYGEFTDKFQEAQRNMDWFDLSWEGVEQGPATQSAGERMNGDKEENEDVFSEDIDAYDEDGDAHEQDDRGLPAERTFIGDDGFLYTLNRPQTPLIQMQHDMSIIENPDYWHARKKGVKKIETMFGMGMTWREVDMEAYNGYGKDSIQFDAAQLITPWFYVFKEGADESDWDEDNSKSSSCSSDSDSGFSDPPDDYIIDAAGTELRVDEMNSMLRRHGAYRDSDSDQDFEDVPIRRRPDEDQEGEDEEPDPYELIKSLQEPLNQAPRRIVKGIDDPVPSPYQQGEITRSQERAILTPRAPRVSERYTHRPVSLALRSKSATTPSSPQTPPNPHTTLLLPSKLEATSSSQRRRQMSDERNSEIDDSPRKAHMTSGSSTPASASKSEPSPIPPEIRQRANELGITVDWEIRAWMLNIPQKKERPNIAVPKSRRPRGADAISITAPIAPLLSFDTPLDRPIHAPDYYAIAVEDPPAQSRTQPTTPTSLDPRPAYRPFEYGSAQGRSDGDNHVPTYQACGPARSPSPTSFVPRQVQRPDLTGGTTSPSAQPTPRLGQVPRRKPIPPAVQEYHWDSDESDTVSRIAKQGSRS</sequence>
<feature type="transmembrane region" description="Helical" evidence="2">
    <location>
        <begin position="716"/>
        <end position="734"/>
    </location>
</feature>
<protein>
    <submittedName>
        <fullName evidence="3">Uncharacterized protein</fullName>
    </submittedName>
</protein>
<feature type="compositionally biased region" description="Basic and acidic residues" evidence="1">
    <location>
        <begin position="1175"/>
        <end position="1184"/>
    </location>
</feature>
<evidence type="ECO:0000313" key="3">
    <source>
        <dbReference type="EMBL" id="RAR13446.1"/>
    </source>
</evidence>
<feature type="compositionally biased region" description="Pro residues" evidence="1">
    <location>
        <begin position="1357"/>
        <end position="1367"/>
    </location>
</feature>
<feature type="compositionally biased region" description="Acidic residues" evidence="1">
    <location>
        <begin position="2071"/>
        <end position="2082"/>
    </location>
</feature>
<feature type="transmembrane region" description="Helical" evidence="2">
    <location>
        <begin position="463"/>
        <end position="483"/>
    </location>
</feature>
<feature type="compositionally biased region" description="Polar residues" evidence="1">
    <location>
        <begin position="1315"/>
        <end position="1331"/>
    </location>
</feature>
<feature type="transmembrane region" description="Helical" evidence="2">
    <location>
        <begin position="770"/>
        <end position="788"/>
    </location>
</feature>
<feature type="compositionally biased region" description="Polar residues" evidence="1">
    <location>
        <begin position="1523"/>
        <end position="1532"/>
    </location>
</feature>
<feature type="compositionally biased region" description="Polar residues" evidence="1">
    <location>
        <begin position="152"/>
        <end position="166"/>
    </location>
</feature>
<feature type="compositionally biased region" description="Polar residues" evidence="1">
    <location>
        <begin position="2369"/>
        <end position="2378"/>
    </location>
</feature>
<feature type="compositionally biased region" description="Polar residues" evidence="1">
    <location>
        <begin position="2305"/>
        <end position="2315"/>
    </location>
</feature>
<keyword evidence="2" id="KW-0812">Transmembrane</keyword>
<feature type="compositionally biased region" description="Basic and acidic residues" evidence="1">
    <location>
        <begin position="870"/>
        <end position="879"/>
    </location>
</feature>
<feature type="compositionally biased region" description="Polar residues" evidence="1">
    <location>
        <begin position="1752"/>
        <end position="1768"/>
    </location>
</feature>
<feature type="compositionally biased region" description="Polar residues" evidence="1">
    <location>
        <begin position="1220"/>
        <end position="1232"/>
    </location>
</feature>
<feature type="region of interest" description="Disordered" evidence="1">
    <location>
        <begin position="2300"/>
        <end position="2418"/>
    </location>
</feature>
<feature type="compositionally biased region" description="Polar residues" evidence="1">
    <location>
        <begin position="215"/>
        <end position="233"/>
    </location>
</feature>
<dbReference type="STRING" id="183478.A0A364N854"/>
<feature type="compositionally biased region" description="Low complexity" evidence="1">
    <location>
        <begin position="857"/>
        <end position="868"/>
    </location>
</feature>
<evidence type="ECO:0000256" key="2">
    <source>
        <dbReference type="SAM" id="Phobius"/>
    </source>
</evidence>
<keyword evidence="2" id="KW-1133">Transmembrane helix</keyword>
<feature type="compositionally biased region" description="Low complexity" evidence="1">
    <location>
        <begin position="2203"/>
        <end position="2217"/>
    </location>
</feature>
<feature type="compositionally biased region" description="Polar residues" evidence="1">
    <location>
        <begin position="1298"/>
        <end position="1307"/>
    </location>
</feature>
<gene>
    <name evidence="3" type="ORF">DDE83_003177</name>
</gene>
<feature type="compositionally biased region" description="Low complexity" evidence="1">
    <location>
        <begin position="2008"/>
        <end position="2022"/>
    </location>
</feature>
<feature type="region of interest" description="Disordered" evidence="1">
    <location>
        <begin position="843"/>
        <end position="887"/>
    </location>
</feature>
<feature type="transmembrane region" description="Helical" evidence="2">
    <location>
        <begin position="413"/>
        <end position="430"/>
    </location>
</feature>
<organism evidence="3 4">
    <name type="scientific">Stemphylium lycopersici</name>
    <name type="common">Tomato gray leaf spot disease fungus</name>
    <name type="synonym">Thyrospora lycopersici</name>
    <dbReference type="NCBI Taxonomy" id="183478"/>
    <lineage>
        <taxon>Eukaryota</taxon>
        <taxon>Fungi</taxon>
        <taxon>Dikarya</taxon>
        <taxon>Ascomycota</taxon>
        <taxon>Pezizomycotina</taxon>
        <taxon>Dothideomycetes</taxon>
        <taxon>Pleosporomycetidae</taxon>
        <taxon>Pleosporales</taxon>
        <taxon>Pleosporineae</taxon>
        <taxon>Pleosporaceae</taxon>
        <taxon>Stemphylium</taxon>
    </lineage>
</organism>
<feature type="compositionally biased region" description="Gly residues" evidence="1">
    <location>
        <begin position="1454"/>
        <end position="1463"/>
    </location>
</feature>
<accession>A0A364N854</accession>
<feature type="region of interest" description="Disordered" evidence="1">
    <location>
        <begin position="1689"/>
        <end position="1775"/>
    </location>
</feature>
<feature type="transmembrane region" description="Helical" evidence="2">
    <location>
        <begin position="389"/>
        <end position="407"/>
    </location>
</feature>
<feature type="transmembrane region" description="Helical" evidence="2">
    <location>
        <begin position="585"/>
        <end position="611"/>
    </location>
</feature>
<feature type="region of interest" description="Disordered" evidence="1">
    <location>
        <begin position="2048"/>
        <end position="2223"/>
    </location>
</feature>
<feature type="compositionally biased region" description="Polar residues" evidence="1">
    <location>
        <begin position="1693"/>
        <end position="1705"/>
    </location>
</feature>
<feature type="compositionally biased region" description="Pro residues" evidence="1">
    <location>
        <begin position="1334"/>
        <end position="1347"/>
    </location>
</feature>
<feature type="compositionally biased region" description="Polar residues" evidence="1">
    <location>
        <begin position="1721"/>
        <end position="1736"/>
    </location>
</feature>
<dbReference type="Proteomes" id="UP000249619">
    <property type="component" value="Unassembled WGS sequence"/>
</dbReference>
<keyword evidence="4" id="KW-1185">Reference proteome</keyword>
<feature type="region of interest" description="Disordered" evidence="1">
    <location>
        <begin position="204"/>
        <end position="242"/>
    </location>
</feature>
<feature type="compositionally biased region" description="Polar residues" evidence="1">
    <location>
        <begin position="1199"/>
        <end position="1209"/>
    </location>
</feature>
<feature type="compositionally biased region" description="Basic and acidic residues" evidence="1">
    <location>
        <begin position="2184"/>
        <end position="2198"/>
    </location>
</feature>
<name>A0A364N854_STELY</name>
<comment type="caution">
    <text evidence="3">The sequence shown here is derived from an EMBL/GenBank/DDBJ whole genome shotgun (WGS) entry which is preliminary data.</text>
</comment>
<feature type="compositionally biased region" description="Low complexity" evidence="1">
    <location>
        <begin position="1245"/>
        <end position="1267"/>
    </location>
</feature>
<feature type="region of interest" description="Disordered" evidence="1">
    <location>
        <begin position="1999"/>
        <end position="2028"/>
    </location>
</feature>
<keyword evidence="2" id="KW-0472">Membrane</keyword>
<feature type="compositionally biased region" description="Polar residues" evidence="1">
    <location>
        <begin position="1082"/>
        <end position="1099"/>
    </location>
</feature>
<feature type="transmembrane region" description="Helical" evidence="2">
    <location>
        <begin position="509"/>
        <end position="527"/>
    </location>
</feature>
<feature type="region of interest" description="Disordered" evidence="1">
    <location>
        <begin position="1019"/>
        <end position="1600"/>
    </location>
</feature>
<feature type="compositionally biased region" description="Low complexity" evidence="1">
    <location>
        <begin position="1128"/>
        <end position="1140"/>
    </location>
</feature>
<proteinExistence type="predicted"/>
<reference evidence="4" key="1">
    <citation type="submission" date="2018-05" db="EMBL/GenBank/DDBJ databases">
        <title>Draft genome sequence of Stemphylium lycopersici strain CIDEFI 213.</title>
        <authorList>
            <person name="Medina R."/>
            <person name="Franco M.E.E."/>
            <person name="Lucentini C.G."/>
            <person name="Saparrat M.C.N."/>
            <person name="Balatti P.A."/>
        </authorList>
    </citation>
    <scope>NUCLEOTIDE SEQUENCE [LARGE SCALE GENOMIC DNA]</scope>
    <source>
        <strain evidence="4">CIDEFI 213</strain>
    </source>
</reference>
<feature type="compositionally biased region" description="Low complexity" evidence="1">
    <location>
        <begin position="1067"/>
        <end position="1081"/>
    </location>
</feature>
<dbReference type="EMBL" id="QGDH01000035">
    <property type="protein sequence ID" value="RAR13446.1"/>
    <property type="molecule type" value="Genomic_DNA"/>
</dbReference>
<feature type="compositionally biased region" description="Polar residues" evidence="1">
    <location>
        <begin position="1488"/>
        <end position="1506"/>
    </location>
</feature>
<feature type="compositionally biased region" description="Polar residues" evidence="1">
    <location>
        <begin position="1402"/>
        <end position="1414"/>
    </location>
</feature>
<feature type="transmembrane region" description="Helical" evidence="2">
    <location>
        <begin position="341"/>
        <end position="368"/>
    </location>
</feature>
<feature type="compositionally biased region" description="Polar residues" evidence="1">
    <location>
        <begin position="843"/>
        <end position="856"/>
    </location>
</feature>
<feature type="region of interest" description="Disordered" evidence="1">
    <location>
        <begin position="961"/>
        <end position="988"/>
    </location>
</feature>
<feature type="region of interest" description="Disordered" evidence="1">
    <location>
        <begin position="142"/>
        <end position="166"/>
    </location>
</feature>
<feature type="compositionally biased region" description="Basic and acidic residues" evidence="1">
    <location>
        <begin position="1584"/>
        <end position="1600"/>
    </location>
</feature>
<evidence type="ECO:0000256" key="1">
    <source>
        <dbReference type="SAM" id="MobiDB-lite"/>
    </source>
</evidence>
<evidence type="ECO:0000313" key="4">
    <source>
        <dbReference type="Proteomes" id="UP000249619"/>
    </source>
</evidence>